<evidence type="ECO:0000313" key="2">
    <source>
        <dbReference type="EMBL" id="WBO83210.1"/>
    </source>
</evidence>
<dbReference type="PROSITE" id="PS51257">
    <property type="entry name" value="PROKAR_LIPOPROTEIN"/>
    <property type="match status" value="1"/>
</dbReference>
<name>A0ABY7PIP7_9BACT</name>
<evidence type="ECO:0008006" key="4">
    <source>
        <dbReference type="Google" id="ProtNLM"/>
    </source>
</evidence>
<keyword evidence="1" id="KW-0472">Membrane</keyword>
<feature type="transmembrane region" description="Helical" evidence="1">
    <location>
        <begin position="66"/>
        <end position="86"/>
    </location>
</feature>
<proteinExistence type="predicted"/>
<evidence type="ECO:0000313" key="3">
    <source>
        <dbReference type="Proteomes" id="UP001211872"/>
    </source>
</evidence>
<protein>
    <recommendedName>
        <fullName evidence="4">DUF2304 domain-containing protein</fullName>
    </recommendedName>
</protein>
<dbReference type="Proteomes" id="UP001211872">
    <property type="component" value="Chromosome"/>
</dbReference>
<accession>A0ABY7PIP7</accession>
<reference evidence="2 3" key="1">
    <citation type="journal article" date="2011" name="Int. J. Syst. Evol. Microbiol.">
        <title>Hymenobacter yonginensis sp. nov., isolated from a mesotrophic artificial lake.</title>
        <authorList>
            <person name="Joung Y."/>
            <person name="Cho S.H."/>
            <person name="Kim H."/>
            <person name="Kim S.B."/>
            <person name="Joh K."/>
        </authorList>
    </citation>
    <scope>NUCLEOTIDE SEQUENCE [LARGE SCALE GENOMIC DNA]</scope>
    <source>
        <strain evidence="2 3">KCTC 22745</strain>
    </source>
</reference>
<evidence type="ECO:0000256" key="1">
    <source>
        <dbReference type="SAM" id="Phobius"/>
    </source>
</evidence>
<feature type="transmembrane region" description="Helical" evidence="1">
    <location>
        <begin position="98"/>
        <end position="116"/>
    </location>
</feature>
<sequence>MKEKTVFSNAVVYWVIVAVLVVGLLLSCYVLTKRINVTDVARLIWMAALLFMVVAKHKYALINLKWWLVITMIVGPALSLVGRFLNETMDDSSYNIEFYLYRILMVIIDLIMLNYIRNTITVEKVDMN</sequence>
<feature type="transmembrane region" description="Helical" evidence="1">
    <location>
        <begin position="12"/>
        <end position="31"/>
    </location>
</feature>
<keyword evidence="1" id="KW-0812">Transmembrane</keyword>
<keyword evidence="3" id="KW-1185">Reference proteome</keyword>
<gene>
    <name evidence="2" type="ORF">O9Z63_12555</name>
</gene>
<keyword evidence="1" id="KW-1133">Transmembrane helix</keyword>
<dbReference type="RefSeq" id="WP_270125571.1">
    <property type="nucleotide sequence ID" value="NZ_CP115396.1"/>
</dbReference>
<dbReference type="EMBL" id="CP115396">
    <property type="protein sequence ID" value="WBO83210.1"/>
    <property type="molecule type" value="Genomic_DNA"/>
</dbReference>
<organism evidence="2 3">
    <name type="scientific">Hymenobacter yonginensis</name>
    <dbReference type="NCBI Taxonomy" id="748197"/>
    <lineage>
        <taxon>Bacteria</taxon>
        <taxon>Pseudomonadati</taxon>
        <taxon>Bacteroidota</taxon>
        <taxon>Cytophagia</taxon>
        <taxon>Cytophagales</taxon>
        <taxon>Hymenobacteraceae</taxon>
        <taxon>Hymenobacter</taxon>
    </lineage>
</organism>